<accession>W7BGX2</accession>
<feature type="domain" description="HTH-like" evidence="1">
    <location>
        <begin position="67"/>
        <end position="124"/>
    </location>
</feature>
<dbReference type="STRING" id="1265820.PCORN_19116"/>
<evidence type="ECO:0000259" key="1">
    <source>
        <dbReference type="Pfam" id="PF13276"/>
    </source>
</evidence>
<evidence type="ECO:0000313" key="3">
    <source>
        <dbReference type="Proteomes" id="UP000019254"/>
    </source>
</evidence>
<dbReference type="AlphaFoldDB" id="W7BGX2"/>
<dbReference type="PANTHER" id="PTHR46889">
    <property type="entry name" value="TRANSPOSASE INSF FOR INSERTION SEQUENCE IS3B-RELATED"/>
    <property type="match status" value="1"/>
</dbReference>
<evidence type="ECO:0000313" key="2">
    <source>
        <dbReference type="EMBL" id="EUJ22486.1"/>
    </source>
</evidence>
<organism evidence="2 3">
    <name type="scientific">Listeria cornellensis FSL F6-0969</name>
    <dbReference type="NCBI Taxonomy" id="1265820"/>
    <lineage>
        <taxon>Bacteria</taxon>
        <taxon>Bacillati</taxon>
        <taxon>Bacillota</taxon>
        <taxon>Bacilli</taxon>
        <taxon>Bacillales</taxon>
        <taxon>Listeriaceae</taxon>
        <taxon>Listeria</taxon>
    </lineage>
</organism>
<feature type="non-terminal residue" evidence="2">
    <location>
        <position position="151"/>
    </location>
</feature>
<dbReference type="InterPro" id="IPR025948">
    <property type="entry name" value="HTH-like_dom"/>
</dbReference>
<dbReference type="PANTHER" id="PTHR46889:SF4">
    <property type="entry name" value="TRANSPOSASE INSO FOR INSERTION SEQUENCE ELEMENT IS911B-RELATED"/>
    <property type="match status" value="1"/>
</dbReference>
<dbReference type="Proteomes" id="UP000019254">
    <property type="component" value="Unassembled WGS sequence"/>
</dbReference>
<gene>
    <name evidence="2" type="ORF">PCORN_19116</name>
</gene>
<dbReference type="EMBL" id="AODE01000088">
    <property type="protein sequence ID" value="EUJ22486.1"/>
    <property type="molecule type" value="Genomic_DNA"/>
</dbReference>
<comment type="caution">
    <text evidence="2">The sequence shown here is derived from an EMBL/GenBank/DDBJ whole genome shotgun (WGS) entry which is preliminary data.</text>
</comment>
<keyword evidence="3" id="KW-1185">Reference proteome</keyword>
<dbReference type="InterPro" id="IPR050900">
    <property type="entry name" value="Transposase_IS3/IS150/IS904"/>
</dbReference>
<dbReference type="OrthoDB" id="9781005at2"/>
<reference evidence="2 3" key="1">
    <citation type="journal article" date="2014" name="Int. J. Syst. Evol. Microbiol.">
        <title>Listeria floridensis sp. nov., Listeria aquatica sp. nov., Listeria cornellensis sp. nov., Listeria riparia sp. nov. and Listeria grandensis sp. nov., from agricultural and natural environments.</title>
        <authorList>
            <person name="den Bakker H.C."/>
            <person name="Warchocki S."/>
            <person name="Wright E.M."/>
            <person name="Allred A.F."/>
            <person name="Ahlstrom C."/>
            <person name="Manuel C.S."/>
            <person name="Stasiewicz M.J."/>
            <person name="Burrell A."/>
            <person name="Roof S."/>
            <person name="Strawn L."/>
            <person name="Fortes E.D."/>
            <person name="Nightingale K.K."/>
            <person name="Kephart D."/>
            <person name="Wiedmann M."/>
        </authorList>
    </citation>
    <scope>NUCLEOTIDE SEQUENCE [LARGE SCALE GENOMIC DNA]</scope>
    <source>
        <strain evidence="3">FSL F6-969</strain>
    </source>
</reference>
<name>W7BGX2_9LIST</name>
<dbReference type="RefSeq" id="WP_149024419.1">
    <property type="nucleotide sequence ID" value="NZ_AODE01000088.1"/>
</dbReference>
<dbReference type="Pfam" id="PF13276">
    <property type="entry name" value="HTH_21"/>
    <property type="match status" value="1"/>
</dbReference>
<sequence length="151" mass="18071">MPSQKKLQEIEQKVPRLSLVRQEELYCAITVLKETYPIVTLCEVAGIARSSYYKWLHREVSASELLNQQLEKKIIEIAQRVNHIYGYRRMTLAVNRALNTNYNWKRIRRIMRINQLYSVIRRKKPQWFRSTAEHTAKNMLNRNFQAAHPNE</sequence>
<protein>
    <submittedName>
        <fullName evidence="2">Transposase IS3/IS911 family protein</fullName>
    </submittedName>
</protein>
<proteinExistence type="predicted"/>